<dbReference type="GO" id="GO:0005829">
    <property type="term" value="C:cytosol"/>
    <property type="evidence" value="ECO:0007669"/>
    <property type="project" value="TreeGrafter"/>
</dbReference>
<dbReference type="Pfam" id="PF00494">
    <property type="entry name" value="SQS_PSY"/>
    <property type="match status" value="1"/>
</dbReference>
<feature type="binding site" evidence="4">
    <location>
        <position position="364"/>
    </location>
    <ligand>
        <name>substrate</name>
    </ligand>
</feature>
<feature type="binding site" evidence="4">
    <location>
        <position position="315"/>
    </location>
    <ligand>
        <name>Mg(2+)</name>
        <dbReference type="ChEBI" id="CHEBI:18420"/>
    </ligand>
</feature>
<evidence type="ECO:0000313" key="7">
    <source>
        <dbReference type="Proteomes" id="UP000577386"/>
    </source>
</evidence>
<keyword evidence="3 4" id="KW-0460">Magnesium</keyword>
<dbReference type="RefSeq" id="WP_182774717.1">
    <property type="nucleotide sequence ID" value="NZ_BAAAHW010000002.1"/>
</dbReference>
<dbReference type="SUPFAM" id="SSF64005">
    <property type="entry name" value="Undecaprenyl diphosphate synthase"/>
    <property type="match status" value="1"/>
</dbReference>
<dbReference type="InterPro" id="IPR036424">
    <property type="entry name" value="UPP_synth-like_sf"/>
</dbReference>
<dbReference type="EC" id="2.5.1.-" evidence="4"/>
<dbReference type="Proteomes" id="UP000577386">
    <property type="component" value="Unassembled WGS sequence"/>
</dbReference>
<dbReference type="InterPro" id="IPR018520">
    <property type="entry name" value="UPP_synth-like_CS"/>
</dbReference>
<feature type="binding site" evidence="4">
    <location>
        <begin position="316"/>
        <end position="319"/>
    </location>
    <ligand>
        <name>substrate</name>
    </ligand>
</feature>
<dbReference type="SUPFAM" id="SSF48576">
    <property type="entry name" value="Terpenoid synthases"/>
    <property type="match status" value="1"/>
</dbReference>
<comment type="cofactor">
    <cofactor evidence="4">
        <name>Mg(2+)</name>
        <dbReference type="ChEBI" id="CHEBI:18420"/>
    </cofactor>
    <text evidence="4">Binds 2 magnesium ions per subunit.</text>
</comment>
<feature type="binding site" evidence="4">
    <location>
        <position position="483"/>
    </location>
    <ligand>
        <name>substrate</name>
    </ligand>
</feature>
<proteinExistence type="inferred from homology"/>
<feature type="binding site" evidence="4">
    <location>
        <begin position="360"/>
        <end position="362"/>
    </location>
    <ligand>
        <name>substrate</name>
    </ligand>
</feature>
<feature type="binding site" evidence="4">
    <location>
        <position position="320"/>
    </location>
    <ligand>
        <name>substrate</name>
    </ligand>
</feature>
<keyword evidence="1 4" id="KW-0808">Transferase</keyword>
<evidence type="ECO:0000256" key="5">
    <source>
        <dbReference type="SAM" id="MobiDB-lite"/>
    </source>
</evidence>
<keyword evidence="2 4" id="KW-0479">Metal-binding</keyword>
<dbReference type="AlphaFoldDB" id="A0A7W3NJ03"/>
<dbReference type="EMBL" id="JACJIJ010000002">
    <property type="protein sequence ID" value="MBA9051410.1"/>
    <property type="molecule type" value="Genomic_DNA"/>
</dbReference>
<dbReference type="InterPro" id="IPR001441">
    <property type="entry name" value="UPP_synth-like"/>
</dbReference>
<evidence type="ECO:0000256" key="2">
    <source>
        <dbReference type="ARBA" id="ARBA00022723"/>
    </source>
</evidence>
<dbReference type="GO" id="GO:0000287">
    <property type="term" value="F:magnesium ion binding"/>
    <property type="evidence" value="ECO:0007669"/>
    <property type="project" value="UniProtKB-UniRule"/>
</dbReference>
<feature type="active site" description="Proton acceptor" evidence="4">
    <location>
        <position position="363"/>
    </location>
</feature>
<dbReference type="GO" id="GO:0005886">
    <property type="term" value="C:plasma membrane"/>
    <property type="evidence" value="ECO:0007669"/>
    <property type="project" value="TreeGrafter"/>
</dbReference>
<dbReference type="GO" id="GO:0016094">
    <property type="term" value="P:polyprenol biosynthetic process"/>
    <property type="evidence" value="ECO:0007669"/>
    <property type="project" value="TreeGrafter"/>
</dbReference>
<dbReference type="GO" id="GO:0030145">
    <property type="term" value="F:manganese ion binding"/>
    <property type="evidence" value="ECO:0007669"/>
    <property type="project" value="TreeGrafter"/>
</dbReference>
<dbReference type="GO" id="GO:0033850">
    <property type="term" value="F:Z-farnesyl diphosphate synthase activity"/>
    <property type="evidence" value="ECO:0007669"/>
    <property type="project" value="TreeGrafter"/>
</dbReference>
<name>A0A7W3NJ03_STRMR</name>
<gene>
    <name evidence="6" type="ORF">HDA42_000588</name>
</gene>
<evidence type="ECO:0000256" key="3">
    <source>
        <dbReference type="ARBA" id="ARBA00022842"/>
    </source>
</evidence>
<dbReference type="HAMAP" id="MF_01139">
    <property type="entry name" value="ISPT"/>
    <property type="match status" value="1"/>
</dbReference>
<comment type="caution">
    <text evidence="6">The sequence shown here is derived from an EMBL/GenBank/DDBJ whole genome shotgun (WGS) entry which is preliminary data.</text>
</comment>
<evidence type="ECO:0000313" key="6">
    <source>
        <dbReference type="EMBL" id="MBA9051410.1"/>
    </source>
</evidence>
<dbReference type="GeneID" id="93979127"/>
<comment type="caution">
    <text evidence="4">Lacks conserved residue(s) required for the propagation of feature annotation.</text>
</comment>
<dbReference type="PANTHER" id="PTHR10291">
    <property type="entry name" value="DEHYDRODOLICHYL DIPHOSPHATE SYNTHASE FAMILY MEMBER"/>
    <property type="match status" value="1"/>
</dbReference>
<comment type="subunit">
    <text evidence="4">Homodimer.</text>
</comment>
<feature type="binding site" evidence="4">
    <location>
        <begin position="489"/>
        <end position="491"/>
    </location>
    <ligand>
        <name>substrate</name>
    </ligand>
</feature>
<dbReference type="Gene3D" id="1.10.600.10">
    <property type="entry name" value="Farnesyl Diphosphate Synthase"/>
    <property type="match status" value="1"/>
</dbReference>
<evidence type="ECO:0000256" key="1">
    <source>
        <dbReference type="ARBA" id="ARBA00022679"/>
    </source>
</evidence>
<dbReference type="CDD" id="cd00475">
    <property type="entry name" value="Cis_IPPS"/>
    <property type="match status" value="1"/>
</dbReference>
<keyword evidence="7" id="KW-1185">Reference proteome</keyword>
<feature type="active site" evidence="4">
    <location>
        <position position="315"/>
    </location>
</feature>
<dbReference type="PROSITE" id="PS01066">
    <property type="entry name" value="UPP_SYNTHASE"/>
    <property type="match status" value="1"/>
</dbReference>
<evidence type="ECO:0000256" key="4">
    <source>
        <dbReference type="HAMAP-Rule" id="MF_01139"/>
    </source>
</evidence>
<comment type="similarity">
    <text evidence="4">Belongs to the UPP synthase family.</text>
</comment>
<feature type="binding site" evidence="4">
    <location>
        <position position="366"/>
    </location>
    <ligand>
        <name>substrate</name>
    </ligand>
</feature>
<protein>
    <recommendedName>
        <fullName evidence="4">Isoprenyl transferase</fullName>
        <ecNumber evidence="4">2.5.1.-</ecNumber>
    </recommendedName>
</protein>
<comment type="function">
    <text evidence="4">Catalyzes the condensation of isopentenyl diphosphate (IPP) with allylic pyrophosphates generating different type of terpenoids.</text>
</comment>
<dbReference type="PANTHER" id="PTHR10291:SF0">
    <property type="entry name" value="DEHYDRODOLICHYL DIPHOSPHATE SYNTHASE 2"/>
    <property type="match status" value="1"/>
</dbReference>
<sequence>MVGDEGAGDEGVAAAPVFGGSAELGAAYEECEAEVRRFVPRLWTLIGTLLPMEVRPFVHAIAGWVVRTDRIADEGPPEERERRFARWAADTLAELRSGHSVDPVRRAFVDTVRGRNLDRALIEEHLAAIRADCAAPPVYESFGDLRRYLRGCSGATAELWAALVEPQGAEALRLVSVLAEACQVGDLFEDLPADLAAGRCYLPRADLRRFALAAGDLRDGAPRERLDAFIEVQLGHWRALLDEAAPVTGMVGAPYQPFVHALLLGAQLHYDEVALLRSKVLTDGIEPLSLGDGARRRRARPVPGAVPGHLAVIMDGNRRWAQARGLPASQGHHAGERAALRLVNAALRLGIRHLSVYAFSTENWDRPQGELAALFDALADGITRGARWLHGLGVQVRWCGRRDRIDPSLASSIALVESMTCHNDVLMLTVCVDYGGRDELTAAARALAAEAVAGSIRPEDIGPADLARHLYVPELPDVDLLVRTSGEQRISNFLPWQLAYAELYFDPAPWPEYDLTRLRDAVTAYTARERRYGGDGGRGAGGGVPAQADGEEPVRAG</sequence>
<organism evidence="6 7">
    <name type="scientific">Streptomyces murinus</name>
    <dbReference type="NCBI Taxonomy" id="33900"/>
    <lineage>
        <taxon>Bacteria</taxon>
        <taxon>Bacillati</taxon>
        <taxon>Actinomycetota</taxon>
        <taxon>Actinomycetes</taxon>
        <taxon>Kitasatosporales</taxon>
        <taxon>Streptomycetaceae</taxon>
        <taxon>Streptomyces</taxon>
    </lineage>
</organism>
<dbReference type="Pfam" id="PF01255">
    <property type="entry name" value="Prenyltransf"/>
    <property type="match status" value="1"/>
</dbReference>
<dbReference type="InterPro" id="IPR008949">
    <property type="entry name" value="Isoprenoid_synthase_dom_sf"/>
</dbReference>
<feature type="region of interest" description="Disordered" evidence="5">
    <location>
        <begin position="531"/>
        <end position="557"/>
    </location>
</feature>
<feature type="compositionally biased region" description="Gly residues" evidence="5">
    <location>
        <begin position="534"/>
        <end position="544"/>
    </location>
</feature>
<dbReference type="NCBIfam" id="TIGR00055">
    <property type="entry name" value="uppS"/>
    <property type="match status" value="1"/>
</dbReference>
<dbReference type="InterPro" id="IPR002060">
    <property type="entry name" value="Squ/phyt_synthse"/>
</dbReference>
<dbReference type="GO" id="GO:0008834">
    <property type="term" value="F:ditrans,polycis-undecaprenyl-diphosphate synthase [(2E,6E)-farnesyl-diphosphate specific] activity"/>
    <property type="evidence" value="ECO:0007669"/>
    <property type="project" value="TreeGrafter"/>
</dbReference>
<dbReference type="Gene3D" id="3.40.1180.10">
    <property type="entry name" value="Decaprenyl diphosphate synthase-like"/>
    <property type="match status" value="1"/>
</dbReference>
<feature type="binding site" evidence="4">
    <location>
        <position position="502"/>
    </location>
    <ligand>
        <name>Mg(2+)</name>
        <dbReference type="ChEBI" id="CHEBI:18420"/>
    </ligand>
</feature>
<reference evidence="6 7" key="1">
    <citation type="submission" date="2020-08" db="EMBL/GenBank/DDBJ databases">
        <title>Sequencing the genomes of 1000 actinobacteria strains.</title>
        <authorList>
            <person name="Klenk H.-P."/>
        </authorList>
    </citation>
    <scope>NUCLEOTIDE SEQUENCE [LARGE SCALE GENOMIC DNA]</scope>
    <source>
        <strain evidence="6 7">DSM 41827</strain>
    </source>
</reference>
<accession>A0A7W3NJ03</accession>
<feature type="binding site" evidence="4">
    <location>
        <position position="332"/>
    </location>
    <ligand>
        <name>substrate</name>
    </ligand>
</feature>